<keyword evidence="3" id="KW-1185">Reference proteome</keyword>
<proteinExistence type="predicted"/>
<evidence type="ECO:0000313" key="2">
    <source>
        <dbReference type="EMBL" id="ARD20681.1"/>
    </source>
</evidence>
<dbReference type="RefSeq" id="WP_080914682.1">
    <property type="nucleotide sequence ID" value="NZ_CP020472.1"/>
</dbReference>
<evidence type="ECO:0000313" key="3">
    <source>
        <dbReference type="Proteomes" id="UP000191820"/>
    </source>
</evidence>
<dbReference type="InterPro" id="IPR014030">
    <property type="entry name" value="Ketoacyl_synth_N"/>
</dbReference>
<dbReference type="EMBL" id="CP020472">
    <property type="protein sequence ID" value="ARD20681.1"/>
    <property type="molecule type" value="Genomic_DNA"/>
</dbReference>
<gene>
    <name evidence="2" type="ORF">SJ2017_0335</name>
</gene>
<dbReference type="Proteomes" id="UP000191820">
    <property type="component" value="Chromosome"/>
</dbReference>
<reference evidence="2 3" key="1">
    <citation type="submission" date="2017-03" db="EMBL/GenBank/DDBJ databases">
        <title>Genome sequencing of Shewanella japonica KCTC 22435.</title>
        <authorList>
            <person name="Kim K.M."/>
        </authorList>
    </citation>
    <scope>NUCLEOTIDE SEQUENCE [LARGE SCALE GENOMIC DNA]</scope>
    <source>
        <strain evidence="2 3">KCTC 22435</strain>
    </source>
</reference>
<protein>
    <submittedName>
        <fullName evidence="2">3-oxoacyl-[ACP] synthase</fullName>
    </submittedName>
</protein>
<organism evidence="2 3">
    <name type="scientific">Shewanella japonica</name>
    <dbReference type="NCBI Taxonomy" id="93973"/>
    <lineage>
        <taxon>Bacteria</taxon>
        <taxon>Pseudomonadati</taxon>
        <taxon>Pseudomonadota</taxon>
        <taxon>Gammaproteobacteria</taxon>
        <taxon>Alteromonadales</taxon>
        <taxon>Shewanellaceae</taxon>
        <taxon>Shewanella</taxon>
    </lineage>
</organism>
<feature type="domain" description="Beta-ketoacyl synthase-like N-terminal" evidence="1">
    <location>
        <begin position="23"/>
        <end position="239"/>
    </location>
</feature>
<sequence>MQLVFDILSWGAWSLDFQDKESWRQWDNAVTPTTENKTSPALAHVPAMQRRRFSRLTKMMLTAAHDCQPAKHCRSVFASRHGELTRTLGLLQDIVDKEALSPLAFSQSVHNTASGIYGIVSGNTAASTSVAAGEESLSQAMIEAFAQLAENPEPVLLVFGDDPVPPIYNQYTQEYELPLAMGLYLAPANSTEHQHTVLGQLTLSNGNTNESQPISYAQFIHAIASQTSLTGQLAHWQWQLTPQLGHDHTTQRHESR</sequence>
<evidence type="ECO:0000259" key="1">
    <source>
        <dbReference type="Pfam" id="PF13723"/>
    </source>
</evidence>
<name>A0ABM6JGW7_9GAMM</name>
<accession>A0ABM6JGW7</accession>
<dbReference type="Pfam" id="PF13723">
    <property type="entry name" value="Ketoacyl-synt_2"/>
    <property type="match status" value="1"/>
</dbReference>